<dbReference type="PROSITE" id="PS00356">
    <property type="entry name" value="HTH_LACI_1"/>
    <property type="match status" value="1"/>
</dbReference>
<accession>K9ZVX3</accession>
<dbReference type="SUPFAM" id="SSF53822">
    <property type="entry name" value="Periplasmic binding protein-like I"/>
    <property type="match status" value="1"/>
</dbReference>
<dbReference type="InterPro" id="IPR028082">
    <property type="entry name" value="Peripla_BP_I"/>
</dbReference>
<dbReference type="PANTHER" id="PTHR30146">
    <property type="entry name" value="LACI-RELATED TRANSCRIPTIONAL REPRESSOR"/>
    <property type="match status" value="1"/>
</dbReference>
<dbReference type="InterPro" id="IPR046335">
    <property type="entry name" value="LacI/GalR-like_sensor"/>
</dbReference>
<keyword evidence="3" id="KW-0804">Transcription</keyword>
<keyword evidence="2" id="KW-0238">DNA-binding</keyword>
<dbReference type="PRINTS" id="PR00036">
    <property type="entry name" value="HTHLACI"/>
</dbReference>
<proteinExistence type="predicted"/>
<keyword evidence="6" id="KW-1185">Reference proteome</keyword>
<evidence type="ECO:0000259" key="4">
    <source>
        <dbReference type="PROSITE" id="PS50932"/>
    </source>
</evidence>
<dbReference type="GO" id="GO:0003700">
    <property type="term" value="F:DNA-binding transcription factor activity"/>
    <property type="evidence" value="ECO:0007669"/>
    <property type="project" value="TreeGrafter"/>
</dbReference>
<evidence type="ECO:0000256" key="2">
    <source>
        <dbReference type="ARBA" id="ARBA00023125"/>
    </source>
</evidence>
<evidence type="ECO:0000313" key="5">
    <source>
        <dbReference type="EMBL" id="AFZ65696.1"/>
    </source>
</evidence>
<organism evidence="5 6">
    <name type="scientific">Deinococcus peraridilitoris (strain DSM 19664 / LMG 22246 / CIP 109416 / KR-200)</name>
    <dbReference type="NCBI Taxonomy" id="937777"/>
    <lineage>
        <taxon>Bacteria</taxon>
        <taxon>Thermotogati</taxon>
        <taxon>Deinococcota</taxon>
        <taxon>Deinococci</taxon>
        <taxon>Deinococcales</taxon>
        <taxon>Deinococcaceae</taxon>
        <taxon>Deinococcus</taxon>
    </lineage>
</organism>
<dbReference type="KEGG" id="dpd:Deipe_0088"/>
<dbReference type="Gene3D" id="1.10.260.40">
    <property type="entry name" value="lambda repressor-like DNA-binding domains"/>
    <property type="match status" value="1"/>
</dbReference>
<feature type="domain" description="HTH lacI-type" evidence="4">
    <location>
        <begin position="8"/>
        <end position="62"/>
    </location>
</feature>
<dbReference type="EMBL" id="CP003382">
    <property type="protein sequence ID" value="AFZ65696.1"/>
    <property type="molecule type" value="Genomic_DNA"/>
</dbReference>
<dbReference type="Pfam" id="PF13377">
    <property type="entry name" value="Peripla_BP_3"/>
    <property type="match status" value="1"/>
</dbReference>
<dbReference type="CDD" id="cd01392">
    <property type="entry name" value="HTH_LacI"/>
    <property type="match status" value="1"/>
</dbReference>
<dbReference type="SUPFAM" id="SSF47413">
    <property type="entry name" value="lambda repressor-like DNA-binding domains"/>
    <property type="match status" value="1"/>
</dbReference>
<dbReference type="CDD" id="cd06267">
    <property type="entry name" value="PBP1_LacI_sugar_binding-like"/>
    <property type="match status" value="1"/>
</dbReference>
<dbReference type="Pfam" id="PF00356">
    <property type="entry name" value="LacI"/>
    <property type="match status" value="1"/>
</dbReference>
<dbReference type="STRING" id="937777.Deipe_0088"/>
<dbReference type="PANTHER" id="PTHR30146:SF153">
    <property type="entry name" value="LACTOSE OPERON REPRESSOR"/>
    <property type="match status" value="1"/>
</dbReference>
<dbReference type="InterPro" id="IPR000843">
    <property type="entry name" value="HTH_LacI"/>
</dbReference>
<dbReference type="Gene3D" id="3.40.50.2300">
    <property type="match status" value="2"/>
</dbReference>
<name>K9ZVX3_DEIPD</name>
<evidence type="ECO:0000256" key="1">
    <source>
        <dbReference type="ARBA" id="ARBA00023015"/>
    </source>
</evidence>
<evidence type="ECO:0000256" key="3">
    <source>
        <dbReference type="ARBA" id="ARBA00023163"/>
    </source>
</evidence>
<protein>
    <submittedName>
        <fullName evidence="5">Transcriptional regulator</fullName>
    </submittedName>
</protein>
<dbReference type="eggNOG" id="COG1609">
    <property type="taxonomic scope" value="Bacteria"/>
</dbReference>
<dbReference type="Proteomes" id="UP000010467">
    <property type="component" value="Chromosome"/>
</dbReference>
<evidence type="ECO:0000313" key="6">
    <source>
        <dbReference type="Proteomes" id="UP000010467"/>
    </source>
</evidence>
<dbReference type="PATRIC" id="fig|937777.3.peg.93"/>
<gene>
    <name evidence="5" type="ordered locus">Deipe_0088</name>
</gene>
<dbReference type="SMART" id="SM00354">
    <property type="entry name" value="HTH_LACI"/>
    <property type="match status" value="1"/>
</dbReference>
<dbReference type="GO" id="GO:0000976">
    <property type="term" value="F:transcription cis-regulatory region binding"/>
    <property type="evidence" value="ECO:0007669"/>
    <property type="project" value="TreeGrafter"/>
</dbReference>
<dbReference type="AlphaFoldDB" id="K9ZVX3"/>
<dbReference type="PROSITE" id="PS50932">
    <property type="entry name" value="HTH_LACI_2"/>
    <property type="match status" value="1"/>
</dbReference>
<reference evidence="6" key="1">
    <citation type="submission" date="2012-03" db="EMBL/GenBank/DDBJ databases">
        <title>Complete sequence of chromosome of Deinococcus peraridilitoris DSM 19664.</title>
        <authorList>
            <person name="Lucas S."/>
            <person name="Copeland A."/>
            <person name="Lapidus A."/>
            <person name="Glavina del Rio T."/>
            <person name="Dalin E."/>
            <person name="Tice H."/>
            <person name="Bruce D."/>
            <person name="Goodwin L."/>
            <person name="Pitluck S."/>
            <person name="Peters L."/>
            <person name="Mikhailova N."/>
            <person name="Lu M."/>
            <person name="Kyrpides N."/>
            <person name="Mavromatis K."/>
            <person name="Ivanova N."/>
            <person name="Brettin T."/>
            <person name="Detter J.C."/>
            <person name="Han C."/>
            <person name="Larimer F."/>
            <person name="Land M."/>
            <person name="Hauser L."/>
            <person name="Markowitz V."/>
            <person name="Cheng J.-F."/>
            <person name="Hugenholtz P."/>
            <person name="Woyke T."/>
            <person name="Wu D."/>
            <person name="Pukall R."/>
            <person name="Steenblock K."/>
            <person name="Brambilla E."/>
            <person name="Klenk H.-P."/>
            <person name="Eisen J.A."/>
        </authorList>
    </citation>
    <scope>NUCLEOTIDE SEQUENCE [LARGE SCALE GENOMIC DNA]</scope>
    <source>
        <strain evidence="6">DSM 19664 / LMG 22246 / CIP 109416 / KR-200</strain>
    </source>
</reference>
<dbReference type="InterPro" id="IPR010982">
    <property type="entry name" value="Lambda_DNA-bd_dom_sf"/>
</dbReference>
<keyword evidence="1" id="KW-0805">Transcription regulation</keyword>
<sequence length="341" mass="36624">MTSLPTPVTLADVARSAGVSKMTVSNVINNKPGMSEETRLRVQRAIEATGYVSNAAARLLTGKRANMIGVLTPRLNWPFVTEILQSASTVAEAEGLNLAIFTTASNPTLERERAMLLRTLADGVLLVIPSADEHQVFGNVVPVVTLGAYGERTVKVDNFEGARLAVRHLIELGHTRIAHVHGQHNDLRDAAEREQGFVSALEEAGLDVLPGYLQDGEFSEEGGRRAAHALLTLPDAPTAIFAANDRSAIGVMEAAAQLGLRVPHDLSVVGFDDIHAAAYTDPPLTTVRQPLQQMGEKAARVLIDLMRGETGVEQHVLFPASLVVRQSTAVPRAHQEVRVSP</sequence>
<dbReference type="HOGENOM" id="CLU_037628_6_1_0"/>